<organism evidence="1 2">
    <name type="scientific">Purpureocillium lilacinum</name>
    <name type="common">Paecilomyces lilacinus</name>
    <dbReference type="NCBI Taxonomy" id="33203"/>
    <lineage>
        <taxon>Eukaryota</taxon>
        <taxon>Fungi</taxon>
        <taxon>Dikarya</taxon>
        <taxon>Ascomycota</taxon>
        <taxon>Pezizomycotina</taxon>
        <taxon>Sordariomycetes</taxon>
        <taxon>Hypocreomycetidae</taxon>
        <taxon>Hypocreales</taxon>
        <taxon>Ophiocordycipitaceae</taxon>
        <taxon>Purpureocillium</taxon>
    </lineage>
</organism>
<comment type="caution">
    <text evidence="1">The sequence shown here is derived from an EMBL/GenBank/DDBJ whole genome shotgun (WGS) entry which is preliminary data.</text>
</comment>
<accession>A0ACC4E5G8</accession>
<gene>
    <name evidence="1" type="ORF">ACCO45_000881</name>
</gene>
<dbReference type="EMBL" id="JBGNUJ010000002">
    <property type="protein sequence ID" value="KAL3963877.1"/>
    <property type="molecule type" value="Genomic_DNA"/>
</dbReference>
<sequence>MGAVRGRKQQQECRYGCLGDDQTTPLWPSSFAQAASRRRLFKRPHTPTLAGTLRRCRASPCLVWEKKEPNPSSSLLDAPAKHLWVQRPPKLVATHTRHSLPARGARQLEYERGARDNPNGWLPDLGAAPAQGD</sequence>
<evidence type="ECO:0000313" key="1">
    <source>
        <dbReference type="EMBL" id="KAL3963877.1"/>
    </source>
</evidence>
<keyword evidence="2" id="KW-1185">Reference proteome</keyword>
<reference evidence="1" key="1">
    <citation type="submission" date="2024-12" db="EMBL/GenBank/DDBJ databases">
        <title>Comparative genomics and development of molecular markers within Purpureocillium lilacinum and among Purpureocillium species.</title>
        <authorList>
            <person name="Yeh Z.-Y."/>
            <person name="Ni N.-T."/>
            <person name="Lo P.-H."/>
            <person name="Mushyakhwo K."/>
            <person name="Lin C.-F."/>
            <person name="Nai Y.-S."/>
        </authorList>
    </citation>
    <scope>NUCLEOTIDE SEQUENCE</scope>
    <source>
        <strain evidence="1">NCHU-NPUST-175</strain>
    </source>
</reference>
<proteinExistence type="predicted"/>
<dbReference type="Proteomes" id="UP001638806">
    <property type="component" value="Unassembled WGS sequence"/>
</dbReference>
<name>A0ACC4E5G8_PURLI</name>
<evidence type="ECO:0000313" key="2">
    <source>
        <dbReference type="Proteomes" id="UP001638806"/>
    </source>
</evidence>
<protein>
    <submittedName>
        <fullName evidence="1">Uncharacterized protein</fullName>
    </submittedName>
</protein>